<organism evidence="2 3">
    <name type="scientific">Hyalella azteca</name>
    <name type="common">Amphipod</name>
    <dbReference type="NCBI Taxonomy" id="294128"/>
    <lineage>
        <taxon>Eukaryota</taxon>
        <taxon>Metazoa</taxon>
        <taxon>Ecdysozoa</taxon>
        <taxon>Arthropoda</taxon>
        <taxon>Crustacea</taxon>
        <taxon>Multicrustacea</taxon>
        <taxon>Malacostraca</taxon>
        <taxon>Eumalacostraca</taxon>
        <taxon>Peracarida</taxon>
        <taxon>Amphipoda</taxon>
        <taxon>Senticaudata</taxon>
        <taxon>Talitrida</taxon>
        <taxon>Talitroidea</taxon>
        <taxon>Hyalellidae</taxon>
        <taxon>Hyalella</taxon>
    </lineage>
</organism>
<dbReference type="OrthoDB" id="8188337at2759"/>
<feature type="transmembrane region" description="Helical" evidence="1">
    <location>
        <begin position="78"/>
        <end position="100"/>
    </location>
</feature>
<dbReference type="KEGG" id="hazt:108682517"/>
<evidence type="ECO:0000313" key="2">
    <source>
        <dbReference type="Proteomes" id="UP000694843"/>
    </source>
</evidence>
<dbReference type="RefSeq" id="XP_018027183.2">
    <property type="nucleotide sequence ID" value="XM_018171694.2"/>
</dbReference>
<evidence type="ECO:0000313" key="3">
    <source>
        <dbReference type="RefSeq" id="XP_018027183.2"/>
    </source>
</evidence>
<sequence>MIKSRYGQDLCENNSDFNENNPKNPIFPKIQDLIRAWSLRFFYSGVLLLTYFIELFFITGVLLNWLSVAQAYIGPLRFLGVGLLVFGSFLIIVAMFRWMYLVPHVPAQMAAARDMALHGDLHIVSVPLSLRGPAAMYPHLHAPHPSFDPSNKPPDYQQVMEKPPSYEEAVAIFMASRPSEGSLPPYTPRFDQPLHDGNESIMQDSVSCGQGISGSVSLPAFTGDKIAPESSSSPPVAHQSISIDQLELASHALPTLCPPSMCAPLHAPGPLHPVDETKDDASETRSSTPVIINLSECHDNQRRLSLGSGEATPQEQTRGRRCDVAGFVLTPAFSTAAVNMTPRVHDTAKSVIVFKTANSSSFPNISSSGL</sequence>
<keyword evidence="1" id="KW-0812">Transmembrane</keyword>
<reference evidence="3" key="1">
    <citation type="submission" date="2025-08" db="UniProtKB">
        <authorList>
            <consortium name="RefSeq"/>
        </authorList>
    </citation>
    <scope>IDENTIFICATION</scope>
    <source>
        <tissue evidence="3">Whole organism</tissue>
    </source>
</reference>
<feature type="transmembrane region" description="Helical" evidence="1">
    <location>
        <begin position="41"/>
        <end position="66"/>
    </location>
</feature>
<dbReference type="AlphaFoldDB" id="A0A8B7PLX5"/>
<protein>
    <submittedName>
        <fullName evidence="3">Uncharacterized protein LOC108682517</fullName>
    </submittedName>
</protein>
<proteinExistence type="predicted"/>
<evidence type="ECO:0000256" key="1">
    <source>
        <dbReference type="SAM" id="Phobius"/>
    </source>
</evidence>
<gene>
    <name evidence="3" type="primary">LOC108682517</name>
</gene>
<dbReference type="GeneID" id="108682517"/>
<name>A0A8B7PLX5_HYAAZ</name>
<keyword evidence="2" id="KW-1185">Reference proteome</keyword>
<keyword evidence="1" id="KW-1133">Transmembrane helix</keyword>
<keyword evidence="1" id="KW-0472">Membrane</keyword>
<accession>A0A8B7PLX5</accession>
<dbReference type="Proteomes" id="UP000694843">
    <property type="component" value="Unplaced"/>
</dbReference>